<dbReference type="InterPro" id="IPR050378">
    <property type="entry name" value="Metallo-dep_Hydrolases_sf"/>
</dbReference>
<dbReference type="SUPFAM" id="SSF51556">
    <property type="entry name" value="Metallo-dependent hydrolases"/>
    <property type="match status" value="1"/>
</dbReference>
<dbReference type="Pfam" id="PF07969">
    <property type="entry name" value="Amidohydro_3"/>
    <property type="match status" value="1"/>
</dbReference>
<dbReference type="Proteomes" id="UP000676325">
    <property type="component" value="Unassembled WGS sequence"/>
</dbReference>
<organism evidence="2 3">
    <name type="scientific">Actinospica acidithermotolerans</name>
    <dbReference type="NCBI Taxonomy" id="2828514"/>
    <lineage>
        <taxon>Bacteria</taxon>
        <taxon>Bacillati</taxon>
        <taxon>Actinomycetota</taxon>
        <taxon>Actinomycetes</taxon>
        <taxon>Catenulisporales</taxon>
        <taxon>Actinospicaceae</taxon>
        <taxon>Actinospica</taxon>
    </lineage>
</organism>
<keyword evidence="3" id="KW-1185">Reference proteome</keyword>
<evidence type="ECO:0000313" key="3">
    <source>
        <dbReference type="Proteomes" id="UP000676325"/>
    </source>
</evidence>
<gene>
    <name evidence="2" type="ORF">KDK95_04360</name>
</gene>
<dbReference type="CDD" id="cd01297">
    <property type="entry name" value="D-aminoacylase"/>
    <property type="match status" value="1"/>
</dbReference>
<proteinExistence type="predicted"/>
<reference evidence="2" key="1">
    <citation type="submission" date="2021-04" db="EMBL/GenBank/DDBJ databases">
        <title>Genome based classification of Actinospica acidithermotolerans sp. nov., an actinobacterium isolated from an Indonesian hot spring.</title>
        <authorList>
            <person name="Kusuma A.B."/>
            <person name="Putra K.E."/>
            <person name="Nafisah S."/>
            <person name="Loh J."/>
            <person name="Nouioui I."/>
            <person name="Goodfellow M."/>
        </authorList>
    </citation>
    <scope>NUCLEOTIDE SEQUENCE</scope>
    <source>
        <strain evidence="2">MGRD01-02</strain>
    </source>
</reference>
<accession>A0A941E6U4</accession>
<dbReference type="PANTHER" id="PTHR11647:SF1">
    <property type="entry name" value="COLLAPSIN RESPONSE MEDIATOR PROTEIN"/>
    <property type="match status" value="1"/>
</dbReference>
<evidence type="ECO:0000313" key="2">
    <source>
        <dbReference type="EMBL" id="MBR7825527.1"/>
    </source>
</evidence>
<dbReference type="AlphaFoldDB" id="A0A941E6U4"/>
<dbReference type="Gene3D" id="3.20.20.140">
    <property type="entry name" value="Metal-dependent hydrolases"/>
    <property type="match status" value="2"/>
</dbReference>
<protein>
    <submittedName>
        <fullName evidence="2">D-aminoacylase</fullName>
    </submittedName>
</protein>
<dbReference type="RefSeq" id="WP_212516674.1">
    <property type="nucleotide sequence ID" value="NZ_JAGSOH010000006.1"/>
</dbReference>
<dbReference type="SUPFAM" id="SSF51338">
    <property type="entry name" value="Composite domain of metallo-dependent hydrolases"/>
    <property type="match status" value="1"/>
</dbReference>
<name>A0A941E6U4_9ACTN</name>
<feature type="domain" description="Amidohydrolase 3" evidence="1">
    <location>
        <begin position="49"/>
        <end position="512"/>
    </location>
</feature>
<dbReference type="InterPro" id="IPR011059">
    <property type="entry name" value="Metal-dep_hydrolase_composite"/>
</dbReference>
<evidence type="ECO:0000259" key="1">
    <source>
        <dbReference type="Pfam" id="PF07969"/>
    </source>
</evidence>
<sequence length="542" mass="57506">MSGTRLALRGATVVDGTGSPRYRADVVIAGGRIAEIASPGAPIVADRSIDVAGLVLAPGFIDMHAHSDLALLAEPAHLAKISQGVTLELLGQDGLAYAPVDDATLDDIRRQISGWNGDPEGFDWNWRSVGEYLDRLDSSGIATNACYLVPHGSVRMLVLGYDARVPSADELARMQAMVRTGMAEGAVGISFGLGYTPGMYAATAEITELCRTVGELGGFFAPHHRSYGVGALEAYAEMIDVSRASGCPLHLSHATMNFNVNRGRAGELLALLDAAIAEGCDISLDTYPYLPGSTTLAALLPSWTSAEGPGGVLRLLKDPAACARIREDVEIRGSDGCHRVPMDWSTIQISGVGDPALTPNVGRTIEELSRSSGRPAFEVFRELLIADNLTTAILHLVGHEENVRAIMRHPAHTGGSDGLLVGTRPHPRAWGTFPRYLGHYTRELGVLGLEECVAHLTGNAARRLRLRDRGLIRPGYAADLVAFEAEAIRDTATYESPRQQAAGVEYVFVNGVAALADGRPTGAVAGRALRRAADGLVDEGKP</sequence>
<comment type="caution">
    <text evidence="2">The sequence shown here is derived from an EMBL/GenBank/DDBJ whole genome shotgun (WGS) entry which is preliminary data.</text>
</comment>
<dbReference type="InterPro" id="IPR032466">
    <property type="entry name" value="Metal_Hydrolase"/>
</dbReference>
<dbReference type="InterPro" id="IPR013108">
    <property type="entry name" value="Amidohydro_3"/>
</dbReference>
<dbReference type="GO" id="GO:0016812">
    <property type="term" value="F:hydrolase activity, acting on carbon-nitrogen (but not peptide) bonds, in cyclic amides"/>
    <property type="evidence" value="ECO:0007669"/>
    <property type="project" value="TreeGrafter"/>
</dbReference>
<dbReference type="PANTHER" id="PTHR11647">
    <property type="entry name" value="HYDRANTOINASE/DIHYDROPYRIMIDINASE FAMILY MEMBER"/>
    <property type="match status" value="1"/>
</dbReference>
<dbReference type="EMBL" id="JAGSOH010000006">
    <property type="protein sequence ID" value="MBR7825527.1"/>
    <property type="molecule type" value="Genomic_DNA"/>
</dbReference>
<dbReference type="GO" id="GO:0005829">
    <property type="term" value="C:cytosol"/>
    <property type="evidence" value="ECO:0007669"/>
    <property type="project" value="TreeGrafter"/>
</dbReference>